<evidence type="ECO:0000259" key="4">
    <source>
        <dbReference type="PROSITE" id="PS01124"/>
    </source>
</evidence>
<dbReference type="KEGG" id="sxi:SXIM_11990"/>
<dbReference type="Pfam" id="PF12852">
    <property type="entry name" value="Cupin_6"/>
    <property type="match status" value="1"/>
</dbReference>
<sequence length="316" mass="33580">MDALAQLLYEVRSDGALFSRNLMAPPWSVGFAARTPLTLVTMVRGTGHIHPGGGAAPVAAGPGDVAIVVGAEPFTVADSPDPGTAPLYVVHGPDLCTTADGEAISDDLLLSLRTCGNCLECPEAILLTGTYQVGGRVSERLLRALPRVLVVAHGDGPRPILDLAALEISRDDPGQQAVLDRLLDLLLLATLREWFARPEADPPGWYRALGDPVVGPALRLIHDRPARAWTVEALAAESGVSRATFARRFTELVGEPPMAYLTGWRLAQAADLLARTDATVESIAHQVGYGSAFGLSVAFQRVYGVRPSHHRQAVRA</sequence>
<dbReference type="EMBL" id="CP009922">
    <property type="protein sequence ID" value="AKG42583.1"/>
    <property type="molecule type" value="Genomic_DNA"/>
</dbReference>
<keyword evidence="6" id="KW-1185">Reference proteome</keyword>
<dbReference type="RefSeq" id="WP_046723160.1">
    <property type="nucleotide sequence ID" value="NZ_CP009922.3"/>
</dbReference>
<dbReference type="SMART" id="SM00342">
    <property type="entry name" value="HTH_ARAC"/>
    <property type="match status" value="1"/>
</dbReference>
<accession>A0A0F7FR14</accession>
<evidence type="ECO:0000256" key="2">
    <source>
        <dbReference type="ARBA" id="ARBA00023125"/>
    </source>
</evidence>
<dbReference type="InterPro" id="IPR018060">
    <property type="entry name" value="HTH_AraC"/>
</dbReference>
<evidence type="ECO:0000256" key="3">
    <source>
        <dbReference type="ARBA" id="ARBA00023163"/>
    </source>
</evidence>
<dbReference type="PANTHER" id="PTHR46796">
    <property type="entry name" value="HTH-TYPE TRANSCRIPTIONAL ACTIVATOR RHAS-RELATED"/>
    <property type="match status" value="1"/>
</dbReference>
<dbReference type="InterPro" id="IPR032783">
    <property type="entry name" value="AraC_lig"/>
</dbReference>
<name>A0A0F7FR14_9ACTN</name>
<keyword evidence="1" id="KW-0805">Transcription regulation</keyword>
<evidence type="ECO:0000313" key="6">
    <source>
        <dbReference type="Proteomes" id="UP000034034"/>
    </source>
</evidence>
<dbReference type="GO" id="GO:0003700">
    <property type="term" value="F:DNA-binding transcription factor activity"/>
    <property type="evidence" value="ECO:0007669"/>
    <property type="project" value="InterPro"/>
</dbReference>
<dbReference type="STRING" id="408015.SXIM_11990"/>
<dbReference type="PATRIC" id="fig|408015.6.peg.1231"/>
<dbReference type="HOGENOM" id="CLU_000445_81_0_11"/>
<dbReference type="Pfam" id="PF12833">
    <property type="entry name" value="HTH_18"/>
    <property type="match status" value="1"/>
</dbReference>
<dbReference type="AlphaFoldDB" id="A0A0F7FR14"/>
<dbReference type="InterPro" id="IPR009057">
    <property type="entry name" value="Homeodomain-like_sf"/>
</dbReference>
<proteinExistence type="predicted"/>
<evidence type="ECO:0000256" key="1">
    <source>
        <dbReference type="ARBA" id="ARBA00023015"/>
    </source>
</evidence>
<keyword evidence="2 5" id="KW-0238">DNA-binding</keyword>
<dbReference type="PROSITE" id="PS01124">
    <property type="entry name" value="HTH_ARAC_FAMILY_2"/>
    <property type="match status" value="1"/>
</dbReference>
<organism evidence="5 6">
    <name type="scientific">Streptomyces xiamenensis</name>
    <dbReference type="NCBI Taxonomy" id="408015"/>
    <lineage>
        <taxon>Bacteria</taxon>
        <taxon>Bacillati</taxon>
        <taxon>Actinomycetota</taxon>
        <taxon>Actinomycetes</taxon>
        <taxon>Kitasatosporales</taxon>
        <taxon>Streptomycetaceae</taxon>
        <taxon>Streptomyces</taxon>
    </lineage>
</organism>
<keyword evidence="3" id="KW-0804">Transcription</keyword>
<reference evidence="5" key="1">
    <citation type="submission" date="2019-08" db="EMBL/GenBank/DDBJ databases">
        <title>Complete genome sequence of a mangrove-derived Streptomyces xiamenensis.</title>
        <authorList>
            <person name="Xu J."/>
        </authorList>
    </citation>
    <scope>NUCLEOTIDE SEQUENCE</scope>
    <source>
        <strain evidence="5">318</strain>
    </source>
</reference>
<dbReference type="PANTHER" id="PTHR46796:SF13">
    <property type="entry name" value="HTH-TYPE TRANSCRIPTIONAL ACTIVATOR RHAS"/>
    <property type="match status" value="1"/>
</dbReference>
<feature type="domain" description="HTH araC/xylS-type" evidence="4">
    <location>
        <begin position="215"/>
        <end position="313"/>
    </location>
</feature>
<protein>
    <submittedName>
        <fullName evidence="5">DNA-binding domain-containing protein, AraC-type</fullName>
    </submittedName>
</protein>
<dbReference type="SUPFAM" id="SSF46689">
    <property type="entry name" value="Homeodomain-like"/>
    <property type="match status" value="2"/>
</dbReference>
<dbReference type="Gene3D" id="1.10.10.60">
    <property type="entry name" value="Homeodomain-like"/>
    <property type="match status" value="2"/>
</dbReference>
<dbReference type="Proteomes" id="UP000034034">
    <property type="component" value="Chromosome"/>
</dbReference>
<gene>
    <name evidence="5" type="ORF">SXIM_11990</name>
</gene>
<dbReference type="InterPro" id="IPR050204">
    <property type="entry name" value="AraC_XylS_family_regulators"/>
</dbReference>
<dbReference type="GO" id="GO:0043565">
    <property type="term" value="F:sequence-specific DNA binding"/>
    <property type="evidence" value="ECO:0007669"/>
    <property type="project" value="InterPro"/>
</dbReference>
<evidence type="ECO:0000313" key="5">
    <source>
        <dbReference type="EMBL" id="AKG42583.1"/>
    </source>
</evidence>